<feature type="region of interest" description="Disordered" evidence="1">
    <location>
        <begin position="122"/>
        <end position="163"/>
    </location>
</feature>
<feature type="compositionally biased region" description="Basic and acidic residues" evidence="1">
    <location>
        <begin position="129"/>
        <end position="163"/>
    </location>
</feature>
<proteinExistence type="predicted"/>
<keyword evidence="3" id="KW-1185">Reference proteome</keyword>
<name>A0A2J6RDW2_HYAVF</name>
<evidence type="ECO:0000256" key="1">
    <source>
        <dbReference type="SAM" id="MobiDB-lite"/>
    </source>
</evidence>
<reference evidence="2 3" key="1">
    <citation type="submission" date="2016-04" db="EMBL/GenBank/DDBJ databases">
        <title>A degradative enzymes factory behind the ericoid mycorrhizal symbiosis.</title>
        <authorList>
            <consortium name="DOE Joint Genome Institute"/>
            <person name="Martino E."/>
            <person name="Morin E."/>
            <person name="Grelet G."/>
            <person name="Kuo A."/>
            <person name="Kohler A."/>
            <person name="Daghino S."/>
            <person name="Barry K."/>
            <person name="Choi C."/>
            <person name="Cichocki N."/>
            <person name="Clum A."/>
            <person name="Copeland A."/>
            <person name="Hainaut M."/>
            <person name="Haridas S."/>
            <person name="Labutti K."/>
            <person name="Lindquist E."/>
            <person name="Lipzen A."/>
            <person name="Khouja H.-R."/>
            <person name="Murat C."/>
            <person name="Ohm R."/>
            <person name="Olson A."/>
            <person name="Spatafora J."/>
            <person name="Veneault-Fourrey C."/>
            <person name="Henrissat B."/>
            <person name="Grigoriev I."/>
            <person name="Martin F."/>
            <person name="Perotto S."/>
        </authorList>
    </citation>
    <scope>NUCLEOTIDE SEQUENCE [LARGE SCALE GENOMIC DNA]</scope>
    <source>
        <strain evidence="2 3">F</strain>
    </source>
</reference>
<protein>
    <submittedName>
        <fullName evidence="2">Uncharacterized protein</fullName>
    </submittedName>
</protein>
<dbReference type="EMBL" id="KZ613950">
    <property type="protein sequence ID" value="PMD36705.1"/>
    <property type="molecule type" value="Genomic_DNA"/>
</dbReference>
<accession>A0A2J6RDW2</accession>
<dbReference type="Proteomes" id="UP000235786">
    <property type="component" value="Unassembled WGS sequence"/>
</dbReference>
<evidence type="ECO:0000313" key="3">
    <source>
        <dbReference type="Proteomes" id="UP000235786"/>
    </source>
</evidence>
<dbReference type="AlphaFoldDB" id="A0A2J6RDW2"/>
<sequence>MRDMFFEASCSSLGRSSVLWVGVGLVFFAFKGRDGCCRGEKSGRGERAMVKGVRSGGASALTAGRKWHKPASWDRQSCHVSGVVRWATDKGKKCLCDSGTGWLRCSAAEMVILNASGTKQVRRKMGNGGKRDGNSINKETKRNETGAANKRDCLNARSERRCK</sequence>
<gene>
    <name evidence="2" type="ORF">L207DRAFT_88197</name>
</gene>
<evidence type="ECO:0000313" key="2">
    <source>
        <dbReference type="EMBL" id="PMD36705.1"/>
    </source>
</evidence>
<organism evidence="2 3">
    <name type="scientific">Hyaloscypha variabilis (strain UAMH 11265 / GT02V1 / F)</name>
    <name type="common">Meliniomyces variabilis</name>
    <dbReference type="NCBI Taxonomy" id="1149755"/>
    <lineage>
        <taxon>Eukaryota</taxon>
        <taxon>Fungi</taxon>
        <taxon>Dikarya</taxon>
        <taxon>Ascomycota</taxon>
        <taxon>Pezizomycotina</taxon>
        <taxon>Leotiomycetes</taxon>
        <taxon>Helotiales</taxon>
        <taxon>Hyaloscyphaceae</taxon>
        <taxon>Hyaloscypha</taxon>
        <taxon>Hyaloscypha variabilis</taxon>
    </lineage>
</organism>